<dbReference type="Proteomes" id="UP001218188">
    <property type="component" value="Unassembled WGS sequence"/>
</dbReference>
<organism evidence="3 4">
    <name type="scientific">Mycena alexandri</name>
    <dbReference type="NCBI Taxonomy" id="1745969"/>
    <lineage>
        <taxon>Eukaryota</taxon>
        <taxon>Fungi</taxon>
        <taxon>Dikarya</taxon>
        <taxon>Basidiomycota</taxon>
        <taxon>Agaricomycotina</taxon>
        <taxon>Agaricomycetes</taxon>
        <taxon>Agaricomycetidae</taxon>
        <taxon>Agaricales</taxon>
        <taxon>Marasmiineae</taxon>
        <taxon>Mycenaceae</taxon>
        <taxon>Mycena</taxon>
    </lineage>
</organism>
<evidence type="ECO:0000256" key="1">
    <source>
        <dbReference type="SAM" id="MobiDB-lite"/>
    </source>
</evidence>
<feature type="transmembrane region" description="Helical" evidence="2">
    <location>
        <begin position="57"/>
        <end position="81"/>
    </location>
</feature>
<feature type="compositionally biased region" description="Basic and acidic residues" evidence="1">
    <location>
        <begin position="627"/>
        <end position="638"/>
    </location>
</feature>
<feature type="transmembrane region" description="Helical" evidence="2">
    <location>
        <begin position="128"/>
        <end position="149"/>
    </location>
</feature>
<keyword evidence="4" id="KW-1185">Reference proteome</keyword>
<comment type="caution">
    <text evidence="3">The sequence shown here is derived from an EMBL/GenBank/DDBJ whole genome shotgun (WGS) entry which is preliminary data.</text>
</comment>
<evidence type="ECO:0000313" key="3">
    <source>
        <dbReference type="EMBL" id="KAJ7017952.1"/>
    </source>
</evidence>
<feature type="transmembrane region" description="Helical" evidence="2">
    <location>
        <begin position="169"/>
        <end position="193"/>
    </location>
</feature>
<reference evidence="3" key="1">
    <citation type="submission" date="2023-03" db="EMBL/GenBank/DDBJ databases">
        <title>Massive genome expansion in bonnet fungi (Mycena s.s.) driven by repeated elements and novel gene families across ecological guilds.</title>
        <authorList>
            <consortium name="Lawrence Berkeley National Laboratory"/>
            <person name="Harder C.B."/>
            <person name="Miyauchi S."/>
            <person name="Viragh M."/>
            <person name="Kuo A."/>
            <person name="Thoen E."/>
            <person name="Andreopoulos B."/>
            <person name="Lu D."/>
            <person name="Skrede I."/>
            <person name="Drula E."/>
            <person name="Henrissat B."/>
            <person name="Morin E."/>
            <person name="Kohler A."/>
            <person name="Barry K."/>
            <person name="LaButti K."/>
            <person name="Morin E."/>
            <person name="Salamov A."/>
            <person name="Lipzen A."/>
            <person name="Mereny Z."/>
            <person name="Hegedus B."/>
            <person name="Baldrian P."/>
            <person name="Stursova M."/>
            <person name="Weitz H."/>
            <person name="Taylor A."/>
            <person name="Grigoriev I.V."/>
            <person name="Nagy L.G."/>
            <person name="Martin F."/>
            <person name="Kauserud H."/>
        </authorList>
    </citation>
    <scope>NUCLEOTIDE SEQUENCE</scope>
    <source>
        <strain evidence="3">CBHHK200</strain>
    </source>
</reference>
<evidence type="ECO:0000256" key="2">
    <source>
        <dbReference type="SAM" id="Phobius"/>
    </source>
</evidence>
<feature type="transmembrane region" description="Helical" evidence="2">
    <location>
        <begin position="205"/>
        <end position="223"/>
    </location>
</feature>
<dbReference type="EMBL" id="JARJCM010000369">
    <property type="protein sequence ID" value="KAJ7017952.1"/>
    <property type="molecule type" value="Genomic_DNA"/>
</dbReference>
<sequence length="683" mass="73679">MTAIEPTMMEFDPYEEYRLQPMRPSSSATQSRASEVEEPILGNQDPEQPSRHWNISILLPALVASLLAAGGASVLLGWLLLRRVSSVGNSAFYGALVAAESAASLEGQSNNSPDTGGTTMYGLAFSSIVTHLVSLTTPLVLGVVAYLLASMWVHDQIHERIGSLPTPSQYGYIVELCGSVGILSLFATAKYLLRGREKGPTVSNTLVAAFVAAMIALLLNYALSISDLWLHATATTFSFEYTTPIAAPSLVAAGSVINTTLCPGPAPFLDPKTVSGTTYSNCLHRYGTTGPDLFWGNTDLTNEGAAVLANTSSSSQIQFIGSLATLLPKKPSKRTFAMETTCKPVTDCEYSVTAPNSNTTYFLFWPSFTPPFAIPDESGMPMINQFNSTNNSLIFESGTPESPAYHIGPDGNFREPGYSLYSTLNPAGVLVSLYYEMGGVSFAVPIDEPGWYGIAPAPMIYSFYISACILDIWDVEVSYSAPMDGASPSLMLTSAKNHSDFNTTSALLGALDSAYSGTVASRLATSLEGSLNFTADIFSSILAGNLSQTILASAAPLTQRTESNRGDVIHSRTAWYSHFLIHTRSSHSESALVQPSRETSDLLWLRLTSARRRIEDRFDGQSASDSRQSREEHIRDSHLTGRLGAGFVRSAVKVSGESQAKQRNGRTFKVDMVENLQDEDKYT</sequence>
<feature type="region of interest" description="Disordered" evidence="1">
    <location>
        <begin position="21"/>
        <end position="48"/>
    </location>
</feature>
<keyword evidence="2" id="KW-0812">Transmembrane</keyword>
<keyword evidence="2" id="KW-0472">Membrane</keyword>
<feature type="compositionally biased region" description="Polar residues" evidence="1">
    <location>
        <begin position="23"/>
        <end position="33"/>
    </location>
</feature>
<keyword evidence="2" id="KW-1133">Transmembrane helix</keyword>
<gene>
    <name evidence="3" type="ORF">C8F04DRAFT_1330392</name>
</gene>
<feature type="region of interest" description="Disordered" evidence="1">
    <location>
        <begin position="618"/>
        <end position="638"/>
    </location>
</feature>
<accession>A0AAD6S2Z3</accession>
<proteinExistence type="predicted"/>
<evidence type="ECO:0000313" key="4">
    <source>
        <dbReference type="Proteomes" id="UP001218188"/>
    </source>
</evidence>
<name>A0AAD6S2Z3_9AGAR</name>
<protein>
    <submittedName>
        <fullName evidence="3">Uncharacterized protein</fullName>
    </submittedName>
</protein>
<dbReference type="AlphaFoldDB" id="A0AAD6S2Z3"/>